<name>A0A1D8GL48_9FIRM</name>
<keyword evidence="1 5" id="KW-0489">Methyltransferase</keyword>
<dbReference type="SUPFAM" id="SSF53335">
    <property type="entry name" value="S-adenosyl-L-methionine-dependent methyltransferases"/>
    <property type="match status" value="1"/>
</dbReference>
<dbReference type="STRING" id="1424294.Gferi_20070"/>
<dbReference type="PANTHER" id="PTHR43464:SF19">
    <property type="entry name" value="UBIQUINONE BIOSYNTHESIS O-METHYLTRANSFERASE, MITOCHONDRIAL"/>
    <property type="match status" value="1"/>
</dbReference>
<dbReference type="AlphaFoldDB" id="A0A1D8GL48"/>
<dbReference type="GO" id="GO:0008757">
    <property type="term" value="F:S-adenosylmethionine-dependent methyltransferase activity"/>
    <property type="evidence" value="ECO:0007669"/>
    <property type="project" value="InterPro"/>
</dbReference>
<reference evidence="5 6" key="1">
    <citation type="submission" date="2016-09" db="EMBL/GenBank/DDBJ databases">
        <title>Genomic analysis reveals versatility of anaerobic energy metabolism of Geosporobacter ferrireducens IRF9 of phylum Firmicutes.</title>
        <authorList>
            <person name="Kim S.-J."/>
        </authorList>
    </citation>
    <scope>NUCLEOTIDE SEQUENCE [LARGE SCALE GENOMIC DNA]</scope>
    <source>
        <strain evidence="5 6">IRF9</strain>
    </source>
</reference>
<keyword evidence="2 5" id="KW-0808">Transferase</keyword>
<evidence type="ECO:0000256" key="1">
    <source>
        <dbReference type="ARBA" id="ARBA00022603"/>
    </source>
</evidence>
<dbReference type="RefSeq" id="WP_069979665.1">
    <property type="nucleotide sequence ID" value="NZ_CP017269.1"/>
</dbReference>
<dbReference type="EMBL" id="CP017269">
    <property type="protein sequence ID" value="AOT71628.1"/>
    <property type="molecule type" value="Genomic_DNA"/>
</dbReference>
<dbReference type="Proteomes" id="UP000095743">
    <property type="component" value="Chromosome"/>
</dbReference>
<evidence type="ECO:0000256" key="2">
    <source>
        <dbReference type="ARBA" id="ARBA00022679"/>
    </source>
</evidence>
<evidence type="ECO:0000259" key="4">
    <source>
        <dbReference type="Pfam" id="PF08241"/>
    </source>
</evidence>
<dbReference type="CDD" id="cd02440">
    <property type="entry name" value="AdoMet_MTases"/>
    <property type="match status" value="1"/>
</dbReference>
<protein>
    <submittedName>
        <fullName evidence="5">Methyltransferase type 11</fullName>
    </submittedName>
</protein>
<accession>A0A1D8GL48</accession>
<evidence type="ECO:0000313" key="6">
    <source>
        <dbReference type="Proteomes" id="UP000095743"/>
    </source>
</evidence>
<evidence type="ECO:0000313" key="5">
    <source>
        <dbReference type="EMBL" id="AOT71628.1"/>
    </source>
</evidence>
<evidence type="ECO:0000256" key="3">
    <source>
        <dbReference type="ARBA" id="ARBA00022691"/>
    </source>
</evidence>
<organism evidence="5 6">
    <name type="scientific">Geosporobacter ferrireducens</name>
    <dbReference type="NCBI Taxonomy" id="1424294"/>
    <lineage>
        <taxon>Bacteria</taxon>
        <taxon>Bacillati</taxon>
        <taxon>Bacillota</taxon>
        <taxon>Clostridia</taxon>
        <taxon>Peptostreptococcales</taxon>
        <taxon>Thermotaleaceae</taxon>
        <taxon>Geosporobacter</taxon>
    </lineage>
</organism>
<dbReference type="Pfam" id="PF08241">
    <property type="entry name" value="Methyltransf_11"/>
    <property type="match status" value="1"/>
</dbReference>
<keyword evidence="6" id="KW-1185">Reference proteome</keyword>
<feature type="domain" description="Methyltransferase type 11" evidence="4">
    <location>
        <begin position="51"/>
        <end position="146"/>
    </location>
</feature>
<dbReference type="KEGG" id="gfe:Gferi_20070"/>
<proteinExistence type="predicted"/>
<dbReference type="InterPro" id="IPR013216">
    <property type="entry name" value="Methyltransf_11"/>
</dbReference>
<keyword evidence="3" id="KW-0949">S-adenosyl-L-methionine</keyword>
<sequence length="250" mass="29346">MRIQKKIENYWKDRASDYSEAIWKEMESFKKNAWINLIDQYRPAGKPLKVLDIGTGPGFFAMLLSLMGHQVTAIDCTENMIREAKHNTERVDVQVDFHVMDSHNLEFADETFDLILCRNLVWTLRAPMDAYREWHRVLKPKGRLLVFDGNWGLRLHDPEMQRQYEEDKKRAKELGIIDTHDKANMAESDAITKELFLSKVRRPQWDAAALVDCGYDKVFIETDISERVRSEEDKILYRSTPMFMVGAEKK</sequence>
<dbReference type="OrthoDB" id="5522265at2"/>
<dbReference type="Gene3D" id="3.40.50.150">
    <property type="entry name" value="Vaccinia Virus protein VP39"/>
    <property type="match status" value="1"/>
</dbReference>
<dbReference type="PANTHER" id="PTHR43464">
    <property type="entry name" value="METHYLTRANSFERASE"/>
    <property type="match status" value="1"/>
</dbReference>
<gene>
    <name evidence="5" type="ORF">Gferi_20070</name>
</gene>
<dbReference type="InterPro" id="IPR029063">
    <property type="entry name" value="SAM-dependent_MTases_sf"/>
</dbReference>
<dbReference type="GO" id="GO:0032259">
    <property type="term" value="P:methylation"/>
    <property type="evidence" value="ECO:0007669"/>
    <property type="project" value="UniProtKB-KW"/>
</dbReference>